<dbReference type="InterPro" id="IPR052929">
    <property type="entry name" value="RNase_H-like_EbsB-rel"/>
</dbReference>
<proteinExistence type="predicted"/>
<dbReference type="PANTHER" id="PTHR47074:SF21">
    <property type="entry name" value="RNASE H TYPE-1 DOMAIN-CONTAINING PROTEIN"/>
    <property type="match status" value="1"/>
</dbReference>
<accession>A0AAV2DAL6</accession>
<reference evidence="2 3" key="1">
    <citation type="submission" date="2024-04" db="EMBL/GenBank/DDBJ databases">
        <authorList>
            <person name="Fracassetti M."/>
        </authorList>
    </citation>
    <scope>NUCLEOTIDE SEQUENCE [LARGE SCALE GENOMIC DNA]</scope>
</reference>
<dbReference type="PANTHER" id="PTHR47074">
    <property type="entry name" value="BNAC02G40300D PROTEIN"/>
    <property type="match status" value="1"/>
</dbReference>
<sequence>MRGSDDCLEWVSKVARTAKDEEFAEWSVLLWYLWKERNAHLFNRAKLPEEEIAMRAQAFLNDYRQYQEVLQEGNAPAMIQGWKRPNPGMIKVNVDLGVVDGGMGLVVVIRNAGGSFVLAAAKMIRDRRDPKMGEALAGEFGLMLVRQHQLGIPILETDCLNFVSRLSMADHVHTELGVVCWNIRRL</sequence>
<dbReference type="EMBL" id="OZ034815">
    <property type="protein sequence ID" value="CAL1370925.1"/>
    <property type="molecule type" value="Genomic_DNA"/>
</dbReference>
<feature type="domain" description="RNase H type-1" evidence="1">
    <location>
        <begin position="104"/>
        <end position="185"/>
    </location>
</feature>
<gene>
    <name evidence="2" type="ORF">LTRI10_LOCUS13018</name>
</gene>
<evidence type="ECO:0000313" key="3">
    <source>
        <dbReference type="Proteomes" id="UP001497516"/>
    </source>
</evidence>
<dbReference type="Pfam" id="PF13456">
    <property type="entry name" value="RVT_3"/>
    <property type="match status" value="1"/>
</dbReference>
<evidence type="ECO:0000259" key="1">
    <source>
        <dbReference type="Pfam" id="PF13456"/>
    </source>
</evidence>
<dbReference type="AlphaFoldDB" id="A0AAV2DAL6"/>
<name>A0AAV2DAL6_9ROSI</name>
<dbReference type="Proteomes" id="UP001497516">
    <property type="component" value="Chromosome 2"/>
</dbReference>
<dbReference type="GO" id="GO:0003676">
    <property type="term" value="F:nucleic acid binding"/>
    <property type="evidence" value="ECO:0007669"/>
    <property type="project" value="InterPro"/>
</dbReference>
<evidence type="ECO:0000313" key="2">
    <source>
        <dbReference type="EMBL" id="CAL1370925.1"/>
    </source>
</evidence>
<keyword evidence="3" id="KW-1185">Reference proteome</keyword>
<organism evidence="2 3">
    <name type="scientific">Linum trigynum</name>
    <dbReference type="NCBI Taxonomy" id="586398"/>
    <lineage>
        <taxon>Eukaryota</taxon>
        <taxon>Viridiplantae</taxon>
        <taxon>Streptophyta</taxon>
        <taxon>Embryophyta</taxon>
        <taxon>Tracheophyta</taxon>
        <taxon>Spermatophyta</taxon>
        <taxon>Magnoliopsida</taxon>
        <taxon>eudicotyledons</taxon>
        <taxon>Gunneridae</taxon>
        <taxon>Pentapetalae</taxon>
        <taxon>rosids</taxon>
        <taxon>fabids</taxon>
        <taxon>Malpighiales</taxon>
        <taxon>Linaceae</taxon>
        <taxon>Linum</taxon>
    </lineage>
</organism>
<dbReference type="GO" id="GO:0004523">
    <property type="term" value="F:RNA-DNA hybrid ribonuclease activity"/>
    <property type="evidence" value="ECO:0007669"/>
    <property type="project" value="InterPro"/>
</dbReference>
<dbReference type="InterPro" id="IPR002156">
    <property type="entry name" value="RNaseH_domain"/>
</dbReference>
<protein>
    <recommendedName>
        <fullName evidence="1">RNase H type-1 domain-containing protein</fullName>
    </recommendedName>
</protein>